<accession>A0A645HGI2</accession>
<evidence type="ECO:0000313" key="1">
    <source>
        <dbReference type="EMBL" id="MPN38131.1"/>
    </source>
</evidence>
<gene>
    <name evidence="1" type="ORF">SDC9_185655</name>
</gene>
<dbReference type="AlphaFoldDB" id="A0A645HGI2"/>
<proteinExistence type="predicted"/>
<comment type="caution">
    <text evidence="1">The sequence shown here is derived from an EMBL/GenBank/DDBJ whole genome shotgun (WGS) entry which is preliminary data.</text>
</comment>
<dbReference type="EMBL" id="VSSQ01093182">
    <property type="protein sequence ID" value="MPN38131.1"/>
    <property type="molecule type" value="Genomic_DNA"/>
</dbReference>
<name>A0A645HGI2_9ZZZZ</name>
<sequence>MLRVELRLLRQITDRQARHRDGLAFDLLVHAGHDLQQRRLARTIQAQHADLGAGEETQGNAFQDLALGRHRLGQLIHRKNVLSHVRIALSYLDLCKKVCRFTRQSNHDYRCMRQYPSQQASSCLLQQHFSWGQRKRFQAPDTQTISAYNWPGTPRVP</sequence>
<reference evidence="1" key="1">
    <citation type="submission" date="2019-08" db="EMBL/GenBank/DDBJ databases">
        <authorList>
            <person name="Kucharzyk K."/>
            <person name="Murdoch R.W."/>
            <person name="Higgins S."/>
            <person name="Loffler F."/>
        </authorList>
    </citation>
    <scope>NUCLEOTIDE SEQUENCE</scope>
</reference>
<organism evidence="1">
    <name type="scientific">bioreactor metagenome</name>
    <dbReference type="NCBI Taxonomy" id="1076179"/>
    <lineage>
        <taxon>unclassified sequences</taxon>
        <taxon>metagenomes</taxon>
        <taxon>ecological metagenomes</taxon>
    </lineage>
</organism>
<protein>
    <submittedName>
        <fullName evidence="1">Uncharacterized protein</fullName>
    </submittedName>
</protein>